<gene>
    <name evidence="1" type="ORF">ACFY8C_01895</name>
</gene>
<proteinExistence type="predicted"/>
<evidence type="ECO:0008006" key="3">
    <source>
        <dbReference type="Google" id="ProtNLM"/>
    </source>
</evidence>
<evidence type="ECO:0000313" key="2">
    <source>
        <dbReference type="Proteomes" id="UP001602370"/>
    </source>
</evidence>
<accession>A0ABW6XHX7</accession>
<keyword evidence="2" id="KW-1185">Reference proteome</keyword>
<organism evidence="1 2">
    <name type="scientific">Streptomyces flavochromogenes</name>
    <dbReference type="NCBI Taxonomy" id="68199"/>
    <lineage>
        <taxon>Bacteria</taxon>
        <taxon>Bacillati</taxon>
        <taxon>Actinomycetota</taxon>
        <taxon>Actinomycetes</taxon>
        <taxon>Kitasatosporales</taxon>
        <taxon>Streptomycetaceae</taxon>
        <taxon>Streptomyces</taxon>
    </lineage>
</organism>
<dbReference type="EMBL" id="JBIBDZ010000001">
    <property type="protein sequence ID" value="MFF5917088.1"/>
    <property type="molecule type" value="Genomic_DNA"/>
</dbReference>
<name>A0ABW6XHX7_9ACTN</name>
<reference evidence="1 2" key="1">
    <citation type="submission" date="2024-10" db="EMBL/GenBank/DDBJ databases">
        <title>The Natural Products Discovery Center: Release of the First 8490 Sequenced Strains for Exploring Actinobacteria Biosynthetic Diversity.</title>
        <authorList>
            <person name="Kalkreuter E."/>
            <person name="Kautsar S.A."/>
            <person name="Yang D."/>
            <person name="Bader C.D."/>
            <person name="Teijaro C.N."/>
            <person name="Fluegel L."/>
            <person name="Davis C.M."/>
            <person name="Simpson J.R."/>
            <person name="Lauterbach L."/>
            <person name="Steele A.D."/>
            <person name="Gui C."/>
            <person name="Meng S."/>
            <person name="Li G."/>
            <person name="Viehrig K."/>
            <person name="Ye F."/>
            <person name="Su P."/>
            <person name="Kiefer A.F."/>
            <person name="Nichols A."/>
            <person name="Cepeda A.J."/>
            <person name="Yan W."/>
            <person name="Fan B."/>
            <person name="Jiang Y."/>
            <person name="Adhikari A."/>
            <person name="Zheng C.-J."/>
            <person name="Schuster L."/>
            <person name="Cowan T.M."/>
            <person name="Smanski M.J."/>
            <person name="Chevrette M.G."/>
            <person name="De Carvalho L.P.S."/>
            <person name="Shen B."/>
        </authorList>
    </citation>
    <scope>NUCLEOTIDE SEQUENCE [LARGE SCALE GENOMIC DNA]</scope>
    <source>
        <strain evidence="1 2">NPDC012605</strain>
    </source>
</reference>
<dbReference type="Proteomes" id="UP001602370">
    <property type="component" value="Unassembled WGS sequence"/>
</dbReference>
<comment type="caution">
    <text evidence="1">The sequence shown here is derived from an EMBL/GenBank/DDBJ whole genome shotgun (WGS) entry which is preliminary data.</text>
</comment>
<sequence>MAGQGCGARRPTTACLTALLLVLVGLVGCGARADQPADTAAREIQGLLDRHARALLDRDQPGYLAAVDPSYAPTALTVFRRLATVPVGGWTYRLTGVDRTATDRVTVRADLGYRLDGHDKRPVTGARVLDLTERDGRWYVTGDRPAQGAPRHLWEQGDVATVRGARSLVLGVGQRPERLREIAAAADRAVPAVSAAWPVEWARDVVVLVPGSLAGMGELLGAPGDSYRGIAAVTTGETRGGADARADRVIVNPEAYGVLGEFGRQLVLTHETVHVATRAATTPSTPVWLSEGFADWVGYRDADRTAAQAAPELRRAVRAGEPPARLPDDPDFAFGGDAEALARAYEGGWLACELIADRWGETKLTDFYRAVGAHPGREGAVEKALQEVLDTTPEEFTADWREYLGKRLG</sequence>
<evidence type="ECO:0000313" key="1">
    <source>
        <dbReference type="EMBL" id="MFF5917088.1"/>
    </source>
</evidence>
<dbReference type="RefSeq" id="WP_388304456.1">
    <property type="nucleotide sequence ID" value="NZ_JBIBDZ010000001.1"/>
</dbReference>
<protein>
    <recommendedName>
        <fullName evidence="3">Lipoprotein</fullName>
    </recommendedName>
</protein>